<dbReference type="GO" id="GO:0043066">
    <property type="term" value="P:negative regulation of apoptotic process"/>
    <property type="evidence" value="ECO:0007669"/>
    <property type="project" value="TreeGrafter"/>
</dbReference>
<dbReference type="GO" id="GO:0008270">
    <property type="term" value="F:zinc ion binding"/>
    <property type="evidence" value="ECO:0007669"/>
    <property type="project" value="UniProtKB-KW"/>
</dbReference>
<dbReference type="InterPro" id="IPR050784">
    <property type="entry name" value="IAP"/>
</dbReference>
<keyword evidence="4 6" id="KW-0863">Zinc-finger</keyword>
<protein>
    <submittedName>
        <fullName evidence="10">Death-associated inhibitor of apoptosis 1 isoform X1</fullName>
    </submittedName>
</protein>
<feature type="compositionally biased region" description="Low complexity" evidence="7">
    <location>
        <begin position="354"/>
        <end position="385"/>
    </location>
</feature>
<dbReference type="KEGG" id="ccin:107269893"/>
<keyword evidence="9" id="KW-1185">Reference proteome</keyword>
<evidence type="ECO:0000259" key="8">
    <source>
        <dbReference type="PROSITE" id="PS50089"/>
    </source>
</evidence>
<dbReference type="CDD" id="cd00022">
    <property type="entry name" value="BIR"/>
    <property type="match status" value="2"/>
</dbReference>
<dbReference type="Pfam" id="PF13920">
    <property type="entry name" value="zf-C3HC4_3"/>
    <property type="match status" value="1"/>
</dbReference>
<dbReference type="Pfam" id="PF00653">
    <property type="entry name" value="BIR"/>
    <property type="match status" value="2"/>
</dbReference>
<dbReference type="FunFam" id="1.10.1170.10:FF:000002">
    <property type="entry name" value="Baculoviral IAP repeat containing 7"/>
    <property type="match status" value="1"/>
</dbReference>
<proteinExistence type="inferred from homology"/>
<keyword evidence="2" id="KW-0053">Apoptosis</keyword>
<dbReference type="FunFam" id="1.10.1170.10:FF:000003">
    <property type="entry name" value="E3 ubiquitin-protein ligase XIAP"/>
    <property type="match status" value="1"/>
</dbReference>
<dbReference type="RefSeq" id="XP_015599778.1">
    <property type="nucleotide sequence ID" value="XM_015744292.2"/>
</dbReference>
<dbReference type="InterPro" id="IPR001841">
    <property type="entry name" value="Znf_RING"/>
</dbReference>
<dbReference type="InterPro" id="IPR011029">
    <property type="entry name" value="DEATH-like_dom_sf"/>
</dbReference>
<evidence type="ECO:0000256" key="6">
    <source>
        <dbReference type="PROSITE-ProRule" id="PRU00175"/>
    </source>
</evidence>
<keyword evidence="3" id="KW-0479">Metal-binding</keyword>
<dbReference type="PROSITE" id="PS01282">
    <property type="entry name" value="BIR_REPEAT_1"/>
    <property type="match status" value="1"/>
</dbReference>
<gene>
    <name evidence="10" type="primary">LOC107269893</name>
</gene>
<accession>A0AAJ7C2L9</accession>
<evidence type="ECO:0000256" key="2">
    <source>
        <dbReference type="ARBA" id="ARBA00022703"/>
    </source>
</evidence>
<dbReference type="GO" id="GO:0006915">
    <property type="term" value="P:apoptotic process"/>
    <property type="evidence" value="ECO:0007669"/>
    <property type="project" value="UniProtKB-KW"/>
</dbReference>
<dbReference type="SUPFAM" id="SSF57924">
    <property type="entry name" value="Inhibitor of apoptosis (IAP) repeat"/>
    <property type="match status" value="2"/>
</dbReference>
<evidence type="ECO:0000256" key="7">
    <source>
        <dbReference type="SAM" id="MobiDB-lite"/>
    </source>
</evidence>
<dbReference type="PANTHER" id="PTHR10044:SF174">
    <property type="entry name" value="DEATH-ASSOCIATED INHIBITOR OF APOPTOSIS 1"/>
    <property type="match status" value="1"/>
</dbReference>
<dbReference type="GeneID" id="107269893"/>
<evidence type="ECO:0000256" key="3">
    <source>
        <dbReference type="ARBA" id="ARBA00022723"/>
    </source>
</evidence>
<dbReference type="GO" id="GO:0031398">
    <property type="term" value="P:positive regulation of protein ubiquitination"/>
    <property type="evidence" value="ECO:0007669"/>
    <property type="project" value="TreeGrafter"/>
</dbReference>
<dbReference type="AlphaFoldDB" id="A0AAJ7C2L9"/>
<sequence length="449" mass="49668">MVEKTSIDALYISLKRNRTKAVKRKFEDMDCLFSRNHHGNLLSYKPPGRIPSPPIQPPPHSRDIVDGNDYRFEEARLRSYRNWPLDYMDPVKLAQAGFYYTGEGDKVKCFECHVEICQWVEGDNPMVDHQRWSARCRFIRKIPCGNVPIGVDAASIPPPAPRSRDVCGPYGIECRLQSGPDTFPGPSDLKLPSSAKLGSLGIGKSKAPAYPEYVSYDARLKSFDSWPKCMPHSKEELANAGFFYTGKGDQTLCYHCGGGLKDWEPEDDPWEQHAKWFSKCYYLLLVKGQDYINNVTGLHMPPPSREEAMQMNLPSYMRMPEVTTAETAKASAPTLESAEAAESTEASTKRFATQSNPGPSQSSQSNPSDSGCSSLESEGSSPKEGAVLKASHNEAIDDARMCKICYNEELGVVFLPCGHMVACVKCAPGMTSCAVCRKSVAMAVRAFVS</sequence>
<dbReference type="PROSITE" id="PS50143">
    <property type="entry name" value="BIR_REPEAT_2"/>
    <property type="match status" value="2"/>
</dbReference>
<evidence type="ECO:0000256" key="1">
    <source>
        <dbReference type="ARBA" id="ARBA00006672"/>
    </source>
</evidence>
<dbReference type="PANTHER" id="PTHR10044">
    <property type="entry name" value="INHIBITOR OF APOPTOSIS"/>
    <property type="match status" value="1"/>
</dbReference>
<dbReference type="CDD" id="cd16510">
    <property type="entry name" value="RING-HC_IAPs"/>
    <property type="match status" value="1"/>
</dbReference>
<dbReference type="SMART" id="SM00184">
    <property type="entry name" value="RING"/>
    <property type="match status" value="1"/>
</dbReference>
<feature type="compositionally biased region" description="Low complexity" evidence="7">
    <location>
        <begin position="330"/>
        <end position="346"/>
    </location>
</feature>
<dbReference type="GO" id="GO:0043027">
    <property type="term" value="F:cysteine-type endopeptidase inhibitor activity involved in apoptotic process"/>
    <property type="evidence" value="ECO:0007669"/>
    <property type="project" value="TreeGrafter"/>
</dbReference>
<evidence type="ECO:0000256" key="4">
    <source>
        <dbReference type="ARBA" id="ARBA00022771"/>
    </source>
</evidence>
<dbReference type="GO" id="GO:0051726">
    <property type="term" value="P:regulation of cell cycle"/>
    <property type="evidence" value="ECO:0007669"/>
    <property type="project" value="TreeGrafter"/>
</dbReference>
<dbReference type="Gene3D" id="1.10.1170.10">
    <property type="entry name" value="Inhibitor Of Apoptosis Protein (2mihbC-IAP-1), Chain A"/>
    <property type="match status" value="3"/>
</dbReference>
<feature type="domain" description="RING-type" evidence="8">
    <location>
        <begin position="402"/>
        <end position="437"/>
    </location>
</feature>
<keyword evidence="5" id="KW-0862">Zinc</keyword>
<evidence type="ECO:0000313" key="9">
    <source>
        <dbReference type="Proteomes" id="UP000694920"/>
    </source>
</evidence>
<comment type="similarity">
    <text evidence="1">Belongs to the IAP family.</text>
</comment>
<dbReference type="Gene3D" id="1.10.533.10">
    <property type="entry name" value="Death Domain, Fas"/>
    <property type="match status" value="1"/>
</dbReference>
<dbReference type="PROSITE" id="PS50089">
    <property type="entry name" value="ZF_RING_2"/>
    <property type="match status" value="1"/>
</dbReference>
<evidence type="ECO:0000313" key="10">
    <source>
        <dbReference type="RefSeq" id="XP_015599778.1"/>
    </source>
</evidence>
<feature type="region of interest" description="Disordered" evidence="7">
    <location>
        <begin position="324"/>
        <end position="385"/>
    </location>
</feature>
<dbReference type="InterPro" id="IPR001370">
    <property type="entry name" value="BIR_rpt"/>
</dbReference>
<dbReference type="GO" id="GO:0005737">
    <property type="term" value="C:cytoplasm"/>
    <property type="evidence" value="ECO:0007669"/>
    <property type="project" value="TreeGrafter"/>
</dbReference>
<dbReference type="SMART" id="SM00238">
    <property type="entry name" value="BIR"/>
    <property type="match status" value="2"/>
</dbReference>
<name>A0AAJ7C2L9_CEPCN</name>
<dbReference type="Proteomes" id="UP000694920">
    <property type="component" value="Unplaced"/>
</dbReference>
<organism evidence="9 10">
    <name type="scientific">Cephus cinctus</name>
    <name type="common">Wheat stem sawfly</name>
    <dbReference type="NCBI Taxonomy" id="211228"/>
    <lineage>
        <taxon>Eukaryota</taxon>
        <taxon>Metazoa</taxon>
        <taxon>Ecdysozoa</taxon>
        <taxon>Arthropoda</taxon>
        <taxon>Hexapoda</taxon>
        <taxon>Insecta</taxon>
        <taxon>Pterygota</taxon>
        <taxon>Neoptera</taxon>
        <taxon>Endopterygota</taxon>
        <taxon>Hymenoptera</taxon>
        <taxon>Cephoidea</taxon>
        <taxon>Cephidae</taxon>
        <taxon>Cephus</taxon>
    </lineage>
</organism>
<dbReference type="GO" id="GO:0005634">
    <property type="term" value="C:nucleus"/>
    <property type="evidence" value="ECO:0007669"/>
    <property type="project" value="TreeGrafter"/>
</dbReference>
<dbReference type="GO" id="GO:0061630">
    <property type="term" value="F:ubiquitin protein ligase activity"/>
    <property type="evidence" value="ECO:0007669"/>
    <property type="project" value="TreeGrafter"/>
</dbReference>
<reference evidence="10" key="1">
    <citation type="submission" date="2025-08" db="UniProtKB">
        <authorList>
            <consortium name="RefSeq"/>
        </authorList>
    </citation>
    <scope>IDENTIFICATION</scope>
</reference>
<evidence type="ECO:0000256" key="5">
    <source>
        <dbReference type="ARBA" id="ARBA00022833"/>
    </source>
</evidence>